<dbReference type="Proteomes" id="UP000250174">
    <property type="component" value="Unassembled WGS sequence"/>
</dbReference>
<sequence length="265" mass="30546">MEKSLEEPNPINISKNNINFSVTSNLLTQWIWTEMHQNKWEEETFKIFDRFLNAEHSYIDIGAWIGPTVFYGAHKAKHVYGIEPDPIAFEELITNLNLNPSIASKVTCINAALAEKSGDINLYMRHHFGDSTSSLIPTISNNHCKVKSITIDDLITQNNIKEVNFVKMDIEGGEYSLIPFLHEFLKTQKPTLYLSLHPGFFNENVNLIPNKSNDSSSQLNIQTEKLLDNLQFYKYIYDIFGNLVDREAVLNVTYPEEFIFTNECW</sequence>
<evidence type="ECO:0000313" key="2">
    <source>
        <dbReference type="EMBL" id="RAS78201.1"/>
    </source>
</evidence>
<protein>
    <submittedName>
        <fullName evidence="2">Methyltransferase FkbM</fullName>
    </submittedName>
</protein>
<dbReference type="InterPro" id="IPR029063">
    <property type="entry name" value="SAM-dependent_MTases_sf"/>
</dbReference>
<dbReference type="AlphaFoldDB" id="A0AAX1QAV1"/>
<dbReference type="EMBL" id="LVYK01000016">
    <property type="protein sequence ID" value="RAS78201.1"/>
    <property type="molecule type" value="Genomic_DNA"/>
</dbReference>
<dbReference type="InterPro" id="IPR052514">
    <property type="entry name" value="SAM-dependent_MTase"/>
</dbReference>
<dbReference type="PANTHER" id="PTHR34203">
    <property type="entry name" value="METHYLTRANSFERASE, FKBM FAMILY PROTEIN"/>
    <property type="match status" value="1"/>
</dbReference>
<reference evidence="2 3" key="1">
    <citation type="submission" date="2016-03" db="EMBL/GenBank/DDBJ databases">
        <title>Comparison of Bacillus endophyticus and B. anthracis characteristics using whole genome sequence analysis and microbiological techniques.</title>
        <authorList>
            <person name="Lekota K.E."/>
            <person name="Mafofo J."/>
            <person name="Rees J."/>
            <person name="Muchadeyi F.C."/>
            <person name="Madoroba E."/>
            <person name="Van Heerden H."/>
        </authorList>
    </citation>
    <scope>NUCLEOTIDE SEQUENCE [LARGE SCALE GENOMIC DNA]</scope>
    <source>
        <strain evidence="2 3">3631_10C</strain>
    </source>
</reference>
<organism evidence="2 3">
    <name type="scientific">Priestia endophytica</name>
    <dbReference type="NCBI Taxonomy" id="135735"/>
    <lineage>
        <taxon>Bacteria</taxon>
        <taxon>Bacillati</taxon>
        <taxon>Bacillota</taxon>
        <taxon>Bacilli</taxon>
        <taxon>Bacillales</taxon>
        <taxon>Bacillaceae</taxon>
        <taxon>Priestia</taxon>
    </lineage>
</organism>
<dbReference type="InterPro" id="IPR006342">
    <property type="entry name" value="FkbM_mtfrase"/>
</dbReference>
<evidence type="ECO:0000259" key="1">
    <source>
        <dbReference type="Pfam" id="PF05050"/>
    </source>
</evidence>
<feature type="domain" description="Methyltransferase FkbM" evidence="1">
    <location>
        <begin position="60"/>
        <end position="197"/>
    </location>
</feature>
<dbReference type="GO" id="GO:0008168">
    <property type="term" value="F:methyltransferase activity"/>
    <property type="evidence" value="ECO:0007669"/>
    <property type="project" value="UniProtKB-KW"/>
</dbReference>
<evidence type="ECO:0000313" key="3">
    <source>
        <dbReference type="Proteomes" id="UP000250174"/>
    </source>
</evidence>
<proteinExistence type="predicted"/>
<dbReference type="NCBIfam" id="TIGR01444">
    <property type="entry name" value="fkbM_fam"/>
    <property type="match status" value="1"/>
</dbReference>
<keyword evidence="2" id="KW-0808">Transferase</keyword>
<gene>
    <name evidence="2" type="ORF">A3864_09150</name>
</gene>
<dbReference type="SUPFAM" id="SSF53335">
    <property type="entry name" value="S-adenosyl-L-methionine-dependent methyltransferases"/>
    <property type="match status" value="1"/>
</dbReference>
<dbReference type="Pfam" id="PF05050">
    <property type="entry name" value="Methyltransf_21"/>
    <property type="match status" value="1"/>
</dbReference>
<dbReference type="GO" id="GO:0032259">
    <property type="term" value="P:methylation"/>
    <property type="evidence" value="ECO:0007669"/>
    <property type="project" value="UniProtKB-KW"/>
</dbReference>
<dbReference type="PANTHER" id="PTHR34203:SF15">
    <property type="entry name" value="SLL1173 PROTEIN"/>
    <property type="match status" value="1"/>
</dbReference>
<accession>A0AAX1QAV1</accession>
<dbReference type="Gene3D" id="3.40.50.150">
    <property type="entry name" value="Vaccinia Virus protein VP39"/>
    <property type="match status" value="1"/>
</dbReference>
<keyword evidence="2" id="KW-0489">Methyltransferase</keyword>
<comment type="caution">
    <text evidence="2">The sequence shown here is derived from an EMBL/GenBank/DDBJ whole genome shotgun (WGS) entry which is preliminary data.</text>
</comment>
<name>A0AAX1QAV1_9BACI</name>
<dbReference type="RefSeq" id="WP_113765437.1">
    <property type="nucleotide sequence ID" value="NZ_LVYK01000016.1"/>
</dbReference>